<dbReference type="AlphaFoldDB" id="A0A9D7K0D3"/>
<gene>
    <name evidence="2" type="ORF">IPL58_08485</name>
</gene>
<name>A0A9D7K0D3_9PROT</name>
<protein>
    <recommendedName>
        <fullName evidence="1">NolW-like domain-containing protein</fullName>
    </recommendedName>
</protein>
<dbReference type="InterPro" id="IPR038591">
    <property type="entry name" value="NolW-like_sf"/>
</dbReference>
<evidence type="ECO:0000259" key="1">
    <source>
        <dbReference type="Pfam" id="PF03958"/>
    </source>
</evidence>
<dbReference type="Gene3D" id="3.30.1370.120">
    <property type="match status" value="1"/>
</dbReference>
<evidence type="ECO:0000313" key="3">
    <source>
        <dbReference type="Proteomes" id="UP000886689"/>
    </source>
</evidence>
<proteinExistence type="predicted"/>
<evidence type="ECO:0000313" key="2">
    <source>
        <dbReference type="EMBL" id="MBK8524150.1"/>
    </source>
</evidence>
<dbReference type="Proteomes" id="UP000886689">
    <property type="component" value="Unassembled WGS sequence"/>
</dbReference>
<dbReference type="InterPro" id="IPR005644">
    <property type="entry name" value="NolW-like"/>
</dbReference>
<feature type="domain" description="NolW-like" evidence="1">
    <location>
        <begin position="2"/>
        <end position="34"/>
    </location>
</feature>
<sequence>MVDERTNKLFVRTRPVRLEDLRRLIAKIDVPVRQVLD</sequence>
<comment type="caution">
    <text evidence="2">The sequence shown here is derived from an EMBL/GenBank/DDBJ whole genome shotgun (WGS) entry which is preliminary data.</text>
</comment>
<reference evidence="2" key="1">
    <citation type="submission" date="2020-10" db="EMBL/GenBank/DDBJ databases">
        <title>Connecting structure to function with the recovery of over 1000 high-quality activated sludge metagenome-assembled genomes encoding full-length rRNA genes using long-read sequencing.</title>
        <authorList>
            <person name="Singleton C.M."/>
            <person name="Petriglieri F."/>
            <person name="Kristensen J.M."/>
            <person name="Kirkegaard R.H."/>
            <person name="Michaelsen T.Y."/>
            <person name="Andersen M.H."/>
            <person name="Karst S.M."/>
            <person name="Dueholm M.S."/>
            <person name="Nielsen P.H."/>
            <person name="Albertsen M."/>
        </authorList>
    </citation>
    <scope>NUCLEOTIDE SEQUENCE</scope>
    <source>
        <strain evidence="2">Hirt_18-Q3-R61-65_BATAC.395</strain>
    </source>
</reference>
<dbReference type="Pfam" id="PF03958">
    <property type="entry name" value="Secretin_N"/>
    <property type="match status" value="1"/>
</dbReference>
<organism evidence="2 3">
    <name type="scientific">Candidatus Proximibacter danicus</name>
    <dbReference type="NCBI Taxonomy" id="2954365"/>
    <lineage>
        <taxon>Bacteria</taxon>
        <taxon>Pseudomonadati</taxon>
        <taxon>Pseudomonadota</taxon>
        <taxon>Betaproteobacteria</taxon>
        <taxon>Candidatus Proximibacter</taxon>
    </lineage>
</organism>
<dbReference type="EMBL" id="JADJUC010000007">
    <property type="protein sequence ID" value="MBK8524150.1"/>
    <property type="molecule type" value="Genomic_DNA"/>
</dbReference>
<accession>A0A9D7K0D3</accession>